<evidence type="ECO:0000313" key="2">
    <source>
        <dbReference type="Proteomes" id="UP000325723"/>
    </source>
</evidence>
<protein>
    <submittedName>
        <fullName evidence="1">Uncharacterized protein</fullName>
    </submittedName>
</protein>
<proteinExistence type="predicted"/>
<evidence type="ECO:0000313" key="1">
    <source>
        <dbReference type="EMBL" id="VVO86100.1"/>
    </source>
</evidence>
<name>A0A8H2NQH6_PSEFL</name>
<dbReference type="RefSeq" id="WP_150757685.1">
    <property type="nucleotide sequence ID" value="NZ_CABVIE010000005.1"/>
</dbReference>
<sequence>MAINRVRVCKTCNAEFTTSQFNAKYCPLCRPKARKQNQKDKRQTLAEKRVLKLPQSDEWLSVAKECKRAGTIECLQGVDLVALFALRKAKFKTYGYNPETKKSQYHLCHISPAVGKDSVGLLHHLNLFIGTAFHNQKHSNTSYKDRGLCIPKKQLKSKWKVTEKTSDRVVLDKVVEYLGQVLIDYAKENPINKSQRYPLAKWIFQNDPDNKLPLSKLEAMSMYDLRAIKTKVQEKEAFTIECTTKRSFIVMLEECKRLSEQLPDGQHKSDITFMIPVLHVAIAFLGRQPDQHGLSSVLVNPYGVAWNPLELRMDMSESKFRDFISFQAFDTLQGKAIDRKMVKSTLSKYLSVTSLTPDYSKSNSSIQKHFADDYSQFVQQVPVIKNAIIALGLPDKYMLAEEIAKAEAAAYEESMFANFPPQQCEGPFDYSTIHVEVEEDYVANPNLVTYQEPVYVPPKPVPAWMRECEF</sequence>
<organism evidence="1 2">
    <name type="scientific">Pseudomonas fluorescens</name>
    <dbReference type="NCBI Taxonomy" id="294"/>
    <lineage>
        <taxon>Bacteria</taxon>
        <taxon>Pseudomonadati</taxon>
        <taxon>Pseudomonadota</taxon>
        <taxon>Gammaproteobacteria</taxon>
        <taxon>Pseudomonadales</taxon>
        <taxon>Pseudomonadaceae</taxon>
        <taxon>Pseudomonas</taxon>
    </lineage>
</organism>
<dbReference type="AlphaFoldDB" id="A0A8H2NQH6"/>
<dbReference type="EMBL" id="CABVIE010000005">
    <property type="protein sequence ID" value="VVO86100.1"/>
    <property type="molecule type" value="Genomic_DNA"/>
</dbReference>
<reference evidence="1 2" key="1">
    <citation type="submission" date="2019-09" db="EMBL/GenBank/DDBJ databases">
        <authorList>
            <person name="Chandra G."/>
            <person name="Truman W A."/>
        </authorList>
    </citation>
    <scope>NUCLEOTIDE SEQUENCE [LARGE SCALE GENOMIC DNA]</scope>
    <source>
        <strain evidence="1">PS900</strain>
    </source>
</reference>
<comment type="caution">
    <text evidence="1">The sequence shown here is derived from an EMBL/GenBank/DDBJ whole genome shotgun (WGS) entry which is preliminary data.</text>
</comment>
<accession>A0A8H2NQH6</accession>
<dbReference type="Proteomes" id="UP000325723">
    <property type="component" value="Unassembled WGS sequence"/>
</dbReference>
<gene>
    <name evidence="1" type="ORF">PS900_02076</name>
</gene>